<accession>A0A8H6ZEE6</accession>
<protein>
    <submittedName>
        <fullName evidence="3">Uncharacterized protein</fullName>
    </submittedName>
</protein>
<dbReference type="OrthoDB" id="2560085at2759"/>
<keyword evidence="2" id="KW-1133">Transmembrane helix</keyword>
<keyword evidence="2" id="KW-0472">Membrane</keyword>
<keyword evidence="2" id="KW-0812">Transmembrane</keyword>
<name>A0A8H6ZEE6_9AGAR</name>
<feature type="transmembrane region" description="Helical" evidence="2">
    <location>
        <begin position="78"/>
        <end position="103"/>
    </location>
</feature>
<feature type="transmembrane region" description="Helical" evidence="2">
    <location>
        <begin position="21"/>
        <end position="45"/>
    </location>
</feature>
<feature type="transmembrane region" description="Helical" evidence="2">
    <location>
        <begin position="197"/>
        <end position="217"/>
    </location>
</feature>
<feature type="coiled-coil region" evidence="1">
    <location>
        <begin position="252"/>
        <end position="286"/>
    </location>
</feature>
<dbReference type="Proteomes" id="UP000623467">
    <property type="component" value="Unassembled WGS sequence"/>
</dbReference>
<evidence type="ECO:0000313" key="3">
    <source>
        <dbReference type="EMBL" id="KAF7377453.1"/>
    </source>
</evidence>
<evidence type="ECO:0000256" key="2">
    <source>
        <dbReference type="SAM" id="Phobius"/>
    </source>
</evidence>
<reference evidence="3" key="1">
    <citation type="submission" date="2020-05" db="EMBL/GenBank/DDBJ databases">
        <title>Mycena genomes resolve the evolution of fungal bioluminescence.</title>
        <authorList>
            <person name="Tsai I.J."/>
        </authorList>
    </citation>
    <scope>NUCLEOTIDE SEQUENCE</scope>
    <source>
        <strain evidence="3">160909Yilan</strain>
    </source>
</reference>
<dbReference type="AlphaFoldDB" id="A0A8H6ZEE6"/>
<evidence type="ECO:0000256" key="1">
    <source>
        <dbReference type="SAM" id="Coils"/>
    </source>
</evidence>
<organism evidence="3 4">
    <name type="scientific">Mycena sanguinolenta</name>
    <dbReference type="NCBI Taxonomy" id="230812"/>
    <lineage>
        <taxon>Eukaryota</taxon>
        <taxon>Fungi</taxon>
        <taxon>Dikarya</taxon>
        <taxon>Basidiomycota</taxon>
        <taxon>Agaricomycotina</taxon>
        <taxon>Agaricomycetes</taxon>
        <taxon>Agaricomycetidae</taxon>
        <taxon>Agaricales</taxon>
        <taxon>Marasmiineae</taxon>
        <taxon>Mycenaceae</taxon>
        <taxon>Mycena</taxon>
    </lineage>
</organism>
<proteinExistence type="predicted"/>
<evidence type="ECO:0000313" key="4">
    <source>
        <dbReference type="Proteomes" id="UP000623467"/>
    </source>
</evidence>
<gene>
    <name evidence="3" type="ORF">MSAN_00167000</name>
</gene>
<sequence>MNASARSIIRRFVYCDLPLGAVRIVFAILSFVLSVVASSLCVKIWTKHHGVQKLLNHNLPPGVSAAVLEYQDVKTTSILVFVFNSLATFTTSHIAMIMVQDIFKIIPPTMLRKMKLPQTTLSSVSLPYQAAALLLSTIGLAVAGAFHTQFVFSRSGTVTVRQGSQELPVATIQATLDRLGIMLPYRDVGYISISAKILWPAIFFALGASIATLLAWYKFRRTPSSVHDSVTESTEGEISSPVGEEEKAKEMLKAQDAQLTELKNGLDELRRNLDNCRASGAELTRRANAIDNQRAQSEKRNEIHLQITIMLLEKQVNTMLLVEEYEVVERTLKAFNDQIYDLRREGLTYQEKQTLQQNGLWDSESATLLQLHNS</sequence>
<comment type="caution">
    <text evidence="3">The sequence shown here is derived from an EMBL/GenBank/DDBJ whole genome shotgun (WGS) entry which is preliminary data.</text>
</comment>
<feature type="transmembrane region" description="Helical" evidence="2">
    <location>
        <begin position="124"/>
        <end position="146"/>
    </location>
</feature>
<dbReference type="EMBL" id="JACAZH010000001">
    <property type="protein sequence ID" value="KAF7377453.1"/>
    <property type="molecule type" value="Genomic_DNA"/>
</dbReference>
<keyword evidence="4" id="KW-1185">Reference proteome</keyword>
<keyword evidence="1" id="KW-0175">Coiled coil</keyword>